<protein>
    <submittedName>
        <fullName evidence="1">Rho-related protein from plants 9</fullName>
    </submittedName>
</protein>
<gene>
    <name evidence="1" type="ORF">ZEAMMB73_Zm00001d015036</name>
</gene>
<organism evidence="1">
    <name type="scientific">Zea mays</name>
    <name type="common">Maize</name>
    <dbReference type="NCBI Taxonomy" id="4577"/>
    <lineage>
        <taxon>Eukaryota</taxon>
        <taxon>Viridiplantae</taxon>
        <taxon>Streptophyta</taxon>
        <taxon>Embryophyta</taxon>
        <taxon>Tracheophyta</taxon>
        <taxon>Spermatophyta</taxon>
        <taxon>Magnoliopsida</taxon>
        <taxon>Liliopsida</taxon>
        <taxon>Poales</taxon>
        <taxon>Poaceae</taxon>
        <taxon>PACMAD clade</taxon>
        <taxon>Panicoideae</taxon>
        <taxon>Andropogonodae</taxon>
        <taxon>Andropogoneae</taxon>
        <taxon>Tripsacinae</taxon>
        <taxon>Zea</taxon>
    </lineage>
</organism>
<name>A0A1D6GYU4_MAIZE</name>
<reference evidence="1" key="1">
    <citation type="submission" date="2015-12" db="EMBL/GenBank/DDBJ databases">
        <title>Update maize B73 reference genome by single molecule sequencing technologies.</title>
        <authorList>
            <consortium name="Maize Genome Sequencing Project"/>
            <person name="Ware D."/>
        </authorList>
    </citation>
    <scope>NUCLEOTIDE SEQUENCE</scope>
    <source>
        <tissue evidence="1">Seedling</tissue>
    </source>
</reference>
<dbReference type="EMBL" id="CM000781">
    <property type="protein sequence ID" value="AQK67934.1"/>
    <property type="molecule type" value="Genomic_DNA"/>
</dbReference>
<accession>A0A1D6GYU4</accession>
<dbReference type="AlphaFoldDB" id="A0A1D6GYU4"/>
<sequence length="62" mass="7200">MVLLSPRLASAKQQWMIPPPPPPRFYWRLQRVEAFESDMFVSFPSFPPCDYLVCVTDEVVAI</sequence>
<dbReference type="EMBL" id="CM000781">
    <property type="protein sequence ID" value="AQK67931.1"/>
    <property type="molecule type" value="Genomic_DNA"/>
</dbReference>
<evidence type="ECO:0000313" key="1">
    <source>
        <dbReference type="EMBL" id="AQK67934.1"/>
    </source>
</evidence>
<proteinExistence type="predicted"/>